<evidence type="ECO:0000313" key="6">
    <source>
        <dbReference type="Proteomes" id="UP000000557"/>
    </source>
</evidence>
<proteinExistence type="inferred from homology"/>
<protein>
    <submittedName>
        <fullName evidence="5">Glr2772 protein</fullName>
    </submittedName>
</protein>
<dbReference type="InterPro" id="IPR020084">
    <property type="entry name" value="NUDIX_hydrolase_CS"/>
</dbReference>
<dbReference type="PROSITE" id="PS00893">
    <property type="entry name" value="NUDIX_BOX"/>
    <property type="match status" value="1"/>
</dbReference>
<reference evidence="5 6" key="2">
    <citation type="journal article" date="2003" name="DNA Res.">
        <title>Complete genome structure of Gloeobacter violaceus PCC 7421, a cyanobacterium that lacks thylakoids (supplement).</title>
        <authorList>
            <person name="Nakamura Y."/>
            <person name="Kaneko T."/>
            <person name="Sato S."/>
            <person name="Mimuro M."/>
            <person name="Miyashita H."/>
            <person name="Tsuchiya T."/>
            <person name="Sasamoto S."/>
            <person name="Watanabe A."/>
            <person name="Kawashima K."/>
            <person name="Kishida Y."/>
            <person name="Kiyokawa C."/>
            <person name="Kohara M."/>
            <person name="Matsumoto M."/>
            <person name="Matsuno A."/>
            <person name="Nakazaki N."/>
            <person name="Shimpo S."/>
            <person name="Takeuchi C."/>
            <person name="Yamada M."/>
            <person name="Tabata S."/>
        </authorList>
    </citation>
    <scope>NUCLEOTIDE SEQUENCE [LARGE SCALE GENOMIC DNA]</scope>
    <source>
        <strain evidence="6">ATCC 29082 / PCC 7421</strain>
    </source>
</reference>
<accession>Q7NGW5</accession>
<dbReference type="InParanoid" id="Q7NGW5"/>
<dbReference type="KEGG" id="gvi:glr2772"/>
<dbReference type="HOGENOM" id="CLU_1793799_0_0_3"/>
<dbReference type="SUPFAM" id="SSF55811">
    <property type="entry name" value="Nudix"/>
    <property type="match status" value="1"/>
</dbReference>
<evidence type="ECO:0000313" key="5">
    <source>
        <dbReference type="EMBL" id="BAC90713.1"/>
    </source>
</evidence>
<dbReference type="PROSITE" id="PS51462">
    <property type="entry name" value="NUDIX"/>
    <property type="match status" value="1"/>
</dbReference>
<evidence type="ECO:0000259" key="4">
    <source>
        <dbReference type="PROSITE" id="PS51462"/>
    </source>
</evidence>
<dbReference type="eggNOG" id="COG1051">
    <property type="taxonomic scope" value="Bacteria"/>
</dbReference>
<dbReference type="InterPro" id="IPR015797">
    <property type="entry name" value="NUDIX_hydrolase-like_dom_sf"/>
</dbReference>
<dbReference type="GO" id="GO:0046654">
    <property type="term" value="P:tetrahydrofolate biosynthetic process"/>
    <property type="evidence" value="ECO:0000318"/>
    <property type="project" value="GO_Central"/>
</dbReference>
<dbReference type="InterPro" id="IPR000086">
    <property type="entry name" value="NUDIX_hydrolase_dom"/>
</dbReference>
<keyword evidence="2 3" id="KW-0378">Hydrolase</keyword>
<dbReference type="InterPro" id="IPR020476">
    <property type="entry name" value="Nudix_hydrolase"/>
</dbReference>
<reference evidence="5 6" key="1">
    <citation type="journal article" date="2003" name="DNA Res.">
        <title>Complete genome structure of Gloeobacter violaceus PCC 7421, a cyanobacterium that lacks thylakoids.</title>
        <authorList>
            <person name="Nakamura Y."/>
            <person name="Kaneko T."/>
            <person name="Sato S."/>
            <person name="Mimuro M."/>
            <person name="Miyashita H."/>
            <person name="Tsuchiya T."/>
            <person name="Sasamoto S."/>
            <person name="Watanabe A."/>
            <person name="Kawashima K."/>
            <person name="Kishida Y."/>
            <person name="Kiyokawa C."/>
            <person name="Kohara M."/>
            <person name="Matsumoto M."/>
            <person name="Matsuno A."/>
            <person name="Nakazaki N."/>
            <person name="Shimpo S."/>
            <person name="Takeuchi C."/>
            <person name="Yamada M."/>
            <person name="Tabata S."/>
        </authorList>
    </citation>
    <scope>NUCLEOTIDE SEQUENCE [LARGE SCALE GENOMIC DNA]</scope>
    <source>
        <strain evidence="6">ATCC 29082 / PCC 7421</strain>
    </source>
</reference>
<evidence type="ECO:0000256" key="1">
    <source>
        <dbReference type="ARBA" id="ARBA00005582"/>
    </source>
</evidence>
<dbReference type="Gene3D" id="3.90.79.10">
    <property type="entry name" value="Nucleoside Triphosphate Pyrophosphohydrolase"/>
    <property type="match status" value="1"/>
</dbReference>
<sequence>MRRAFSVSVFLCREYRLLLIRHKRLGSWLPVGGEVNPGETPLEAALREVREETGIEALFVRLGDDNDIDGAPPGLLGYEEHHAGSKGVHLNFAFVAFLHDGAIIRPNHEFDEFRWVNLDELVGLRDGNHTPLNVAQLGFKALRRVRTLGLR</sequence>
<comment type="similarity">
    <text evidence="1 3">Belongs to the Nudix hydrolase family.</text>
</comment>
<keyword evidence="6" id="KW-1185">Reference proteome</keyword>
<dbReference type="GO" id="GO:0019177">
    <property type="term" value="F:dihydroneopterin triphosphate pyrophosphohydrolase activity"/>
    <property type="evidence" value="ECO:0000318"/>
    <property type="project" value="GO_Central"/>
</dbReference>
<dbReference type="EMBL" id="BA000045">
    <property type="protein sequence ID" value="BAC90713.1"/>
    <property type="molecule type" value="Genomic_DNA"/>
</dbReference>
<dbReference type="EnsemblBacteria" id="BAC90713">
    <property type="protein sequence ID" value="BAC90713"/>
    <property type="gene ID" value="BAC90713"/>
</dbReference>
<dbReference type="Proteomes" id="UP000000557">
    <property type="component" value="Chromosome"/>
</dbReference>
<dbReference type="GO" id="GO:0008828">
    <property type="term" value="F:dATP diphosphatase activity"/>
    <property type="evidence" value="ECO:0000318"/>
    <property type="project" value="GO_Central"/>
</dbReference>
<dbReference type="GO" id="GO:0046656">
    <property type="term" value="P:folic acid biosynthetic process"/>
    <property type="evidence" value="ECO:0000318"/>
    <property type="project" value="GO_Central"/>
</dbReference>
<dbReference type="OrthoDB" id="9787476at2"/>
<evidence type="ECO:0000256" key="2">
    <source>
        <dbReference type="ARBA" id="ARBA00022801"/>
    </source>
</evidence>
<dbReference type="CDD" id="cd03674">
    <property type="entry name" value="NUDIX_Hydrolase"/>
    <property type="match status" value="1"/>
</dbReference>
<dbReference type="AlphaFoldDB" id="Q7NGW5"/>
<feature type="domain" description="Nudix hydrolase" evidence="4">
    <location>
        <begin position="2"/>
        <end position="140"/>
    </location>
</feature>
<dbReference type="PANTHER" id="PTHR43736">
    <property type="entry name" value="ADP-RIBOSE PYROPHOSPHATASE"/>
    <property type="match status" value="1"/>
</dbReference>
<dbReference type="Pfam" id="PF00293">
    <property type="entry name" value="NUDIX"/>
    <property type="match status" value="1"/>
</dbReference>
<name>Q7NGW5_GLOVI</name>
<dbReference type="PANTHER" id="PTHR43736:SF1">
    <property type="entry name" value="DIHYDRONEOPTERIN TRIPHOSPHATE DIPHOSPHATASE"/>
    <property type="match status" value="1"/>
</dbReference>
<dbReference type="RefSeq" id="WP_011142766.1">
    <property type="nucleotide sequence ID" value="NC_005125.1"/>
</dbReference>
<organism evidence="5 6">
    <name type="scientific">Gloeobacter violaceus (strain ATCC 29082 / PCC 7421)</name>
    <dbReference type="NCBI Taxonomy" id="251221"/>
    <lineage>
        <taxon>Bacteria</taxon>
        <taxon>Bacillati</taxon>
        <taxon>Cyanobacteriota</taxon>
        <taxon>Cyanophyceae</taxon>
        <taxon>Gloeobacterales</taxon>
        <taxon>Gloeobacteraceae</taxon>
        <taxon>Gloeobacter</taxon>
    </lineage>
</organism>
<evidence type="ECO:0000256" key="3">
    <source>
        <dbReference type="RuleBase" id="RU003476"/>
    </source>
</evidence>
<dbReference type="PRINTS" id="PR00502">
    <property type="entry name" value="NUDIXFAMILY"/>
</dbReference>
<gene>
    <name evidence="5" type="ordered locus">glr2772</name>
</gene>